<evidence type="ECO:0000313" key="2">
    <source>
        <dbReference type="EMBL" id="PAA88947.1"/>
    </source>
</evidence>
<dbReference type="EMBL" id="NIVC01000169">
    <property type="protein sequence ID" value="PAA88947.1"/>
    <property type="molecule type" value="Genomic_DNA"/>
</dbReference>
<dbReference type="Proteomes" id="UP000215902">
    <property type="component" value="Unassembled WGS sequence"/>
</dbReference>
<feature type="compositionally biased region" description="Basic and acidic residues" evidence="1">
    <location>
        <begin position="207"/>
        <end position="223"/>
    </location>
</feature>
<feature type="compositionally biased region" description="Low complexity" evidence="1">
    <location>
        <begin position="147"/>
        <end position="161"/>
    </location>
</feature>
<evidence type="ECO:0000313" key="3">
    <source>
        <dbReference type="Proteomes" id="UP000215902"/>
    </source>
</evidence>
<protein>
    <submittedName>
        <fullName evidence="2">Uncharacterized protein</fullName>
    </submittedName>
</protein>
<sequence length="223" mass="24728">ISTIKIRHPFCSALTRERNSCRIGMPAKKKRPSTSSWLLQEQLDSDSETDVPPPAAALQGLEEDEASNGPVFTIKNEEESSEIVEFAHPGSDGGKRYSSQLRWSVAQSCTPTQSSLDFYARRKQSQSQLSRRSQLAEELSQSEITRSLVSSRCSSSSVVPKSIKKASGARSQPRHSMRYPSVGSLDLEKFLSQSSPDSDDDELNDSAAKKMERQSKDVQDRKT</sequence>
<organism evidence="2 3">
    <name type="scientific">Macrostomum lignano</name>
    <dbReference type="NCBI Taxonomy" id="282301"/>
    <lineage>
        <taxon>Eukaryota</taxon>
        <taxon>Metazoa</taxon>
        <taxon>Spiralia</taxon>
        <taxon>Lophotrochozoa</taxon>
        <taxon>Platyhelminthes</taxon>
        <taxon>Rhabditophora</taxon>
        <taxon>Macrostomorpha</taxon>
        <taxon>Macrostomida</taxon>
        <taxon>Macrostomidae</taxon>
        <taxon>Macrostomum</taxon>
    </lineage>
</organism>
<name>A0A267GUD1_9PLAT</name>
<evidence type="ECO:0000256" key="1">
    <source>
        <dbReference type="SAM" id="MobiDB-lite"/>
    </source>
</evidence>
<keyword evidence="3" id="KW-1185">Reference proteome</keyword>
<feature type="region of interest" description="Disordered" evidence="1">
    <location>
        <begin position="146"/>
        <end position="223"/>
    </location>
</feature>
<comment type="caution">
    <text evidence="2">The sequence shown here is derived from an EMBL/GenBank/DDBJ whole genome shotgun (WGS) entry which is preliminary data.</text>
</comment>
<feature type="region of interest" description="Disordered" evidence="1">
    <location>
        <begin position="25"/>
        <end position="70"/>
    </location>
</feature>
<gene>
    <name evidence="2" type="ORF">BOX15_Mlig007499g3</name>
</gene>
<feature type="non-terminal residue" evidence="2">
    <location>
        <position position="1"/>
    </location>
</feature>
<dbReference type="AlphaFoldDB" id="A0A267GUD1"/>
<accession>A0A267GUD1</accession>
<proteinExistence type="predicted"/>
<reference evidence="2 3" key="1">
    <citation type="submission" date="2017-06" db="EMBL/GenBank/DDBJ databases">
        <title>A platform for efficient transgenesis in Macrostomum lignano, a flatworm model organism for stem cell research.</title>
        <authorList>
            <person name="Berezikov E."/>
        </authorList>
    </citation>
    <scope>NUCLEOTIDE SEQUENCE [LARGE SCALE GENOMIC DNA]</scope>
    <source>
        <strain evidence="2">DV1</strain>
        <tissue evidence="2">Whole organism</tissue>
    </source>
</reference>